<dbReference type="GO" id="GO:0003677">
    <property type="term" value="F:DNA binding"/>
    <property type="evidence" value="ECO:0007669"/>
    <property type="project" value="InterPro"/>
</dbReference>
<dbReference type="SMART" id="SM00066">
    <property type="entry name" value="GAL4"/>
    <property type="match status" value="1"/>
</dbReference>
<evidence type="ECO:0000259" key="7">
    <source>
        <dbReference type="PROSITE" id="PS50048"/>
    </source>
</evidence>
<organism evidence="8 9">
    <name type="scientific">Phialemonium atrogriseum</name>
    <dbReference type="NCBI Taxonomy" id="1093897"/>
    <lineage>
        <taxon>Eukaryota</taxon>
        <taxon>Fungi</taxon>
        <taxon>Dikarya</taxon>
        <taxon>Ascomycota</taxon>
        <taxon>Pezizomycotina</taxon>
        <taxon>Sordariomycetes</taxon>
        <taxon>Sordariomycetidae</taxon>
        <taxon>Cephalothecales</taxon>
        <taxon>Cephalothecaceae</taxon>
        <taxon>Phialemonium</taxon>
    </lineage>
</organism>
<dbReference type="GO" id="GO:0008270">
    <property type="term" value="F:zinc ion binding"/>
    <property type="evidence" value="ECO:0007669"/>
    <property type="project" value="InterPro"/>
</dbReference>
<feature type="compositionally biased region" description="Low complexity" evidence="6">
    <location>
        <begin position="782"/>
        <end position="791"/>
    </location>
</feature>
<dbReference type="EMBL" id="MU839003">
    <property type="protein sequence ID" value="KAK1769161.1"/>
    <property type="molecule type" value="Genomic_DNA"/>
</dbReference>
<dbReference type="PANTHER" id="PTHR47338:SF10">
    <property type="entry name" value="TRANSCRIPTION FACTOR DOMAIN-CONTAINING PROTEIN-RELATED"/>
    <property type="match status" value="1"/>
</dbReference>
<dbReference type="CDD" id="cd12148">
    <property type="entry name" value="fungal_TF_MHR"/>
    <property type="match status" value="1"/>
</dbReference>
<keyword evidence="9" id="KW-1185">Reference proteome</keyword>
<dbReference type="InterPro" id="IPR001138">
    <property type="entry name" value="Zn2Cys6_DnaBD"/>
</dbReference>
<feature type="domain" description="Zn(2)-C6 fungal-type" evidence="7">
    <location>
        <begin position="23"/>
        <end position="53"/>
    </location>
</feature>
<feature type="region of interest" description="Disordered" evidence="6">
    <location>
        <begin position="1"/>
        <end position="20"/>
    </location>
</feature>
<dbReference type="Proteomes" id="UP001244011">
    <property type="component" value="Unassembled WGS sequence"/>
</dbReference>
<feature type="region of interest" description="Disordered" evidence="6">
    <location>
        <begin position="621"/>
        <end position="791"/>
    </location>
</feature>
<keyword evidence="5" id="KW-0539">Nucleus</keyword>
<evidence type="ECO:0000313" key="9">
    <source>
        <dbReference type="Proteomes" id="UP001244011"/>
    </source>
</evidence>
<evidence type="ECO:0000256" key="4">
    <source>
        <dbReference type="ARBA" id="ARBA00023163"/>
    </source>
</evidence>
<accession>A0AAJ0C7L1</accession>
<evidence type="ECO:0000256" key="3">
    <source>
        <dbReference type="ARBA" id="ARBA00023015"/>
    </source>
</evidence>
<comment type="caution">
    <text evidence="8">The sequence shown here is derived from an EMBL/GenBank/DDBJ whole genome shotgun (WGS) entry which is preliminary data.</text>
</comment>
<protein>
    <recommendedName>
        <fullName evidence="7">Zn(2)-C6 fungal-type domain-containing protein</fullName>
    </recommendedName>
</protein>
<keyword evidence="4" id="KW-0804">Transcription</keyword>
<dbReference type="PROSITE" id="PS50048">
    <property type="entry name" value="ZN2_CY6_FUNGAL_2"/>
    <property type="match status" value="1"/>
</dbReference>
<feature type="compositionally biased region" description="Gly residues" evidence="6">
    <location>
        <begin position="827"/>
        <end position="845"/>
    </location>
</feature>
<dbReference type="GeneID" id="85315468"/>
<evidence type="ECO:0000256" key="6">
    <source>
        <dbReference type="SAM" id="MobiDB-lite"/>
    </source>
</evidence>
<feature type="compositionally biased region" description="Low complexity" evidence="6">
    <location>
        <begin position="675"/>
        <end position="687"/>
    </location>
</feature>
<dbReference type="RefSeq" id="XP_060285374.1">
    <property type="nucleotide sequence ID" value="XM_060432281.1"/>
</dbReference>
<dbReference type="SMART" id="SM00906">
    <property type="entry name" value="Fungal_trans"/>
    <property type="match status" value="1"/>
</dbReference>
<comment type="subcellular location">
    <subcellularLocation>
        <location evidence="1">Nucleus</location>
    </subcellularLocation>
</comment>
<name>A0AAJ0C7L1_9PEZI</name>
<evidence type="ECO:0000256" key="2">
    <source>
        <dbReference type="ARBA" id="ARBA00022723"/>
    </source>
</evidence>
<dbReference type="Pfam" id="PF00172">
    <property type="entry name" value="Zn_clus"/>
    <property type="match status" value="1"/>
</dbReference>
<dbReference type="AlphaFoldDB" id="A0AAJ0C7L1"/>
<dbReference type="GO" id="GO:0006351">
    <property type="term" value="P:DNA-templated transcription"/>
    <property type="evidence" value="ECO:0007669"/>
    <property type="project" value="InterPro"/>
</dbReference>
<dbReference type="CDD" id="cd00067">
    <property type="entry name" value="GAL4"/>
    <property type="match status" value="1"/>
</dbReference>
<dbReference type="Pfam" id="PF04082">
    <property type="entry name" value="Fungal_trans"/>
    <property type="match status" value="1"/>
</dbReference>
<dbReference type="PANTHER" id="PTHR47338">
    <property type="entry name" value="ZN(II)2CYS6 TRANSCRIPTION FACTOR (EUROFUNG)-RELATED"/>
    <property type="match status" value="1"/>
</dbReference>
<dbReference type="Gene3D" id="4.10.240.10">
    <property type="entry name" value="Zn(2)-C6 fungal-type DNA-binding domain"/>
    <property type="match status" value="1"/>
</dbReference>
<sequence length="845" mass="91603">MPRPESALLDESSGAPQPSELLACSTCRSRKLKCDRLRPACTRCAKAKSECTYPASRRKPAAKRKNARELESRLAKLEGMLKGVSTVGSVGSTSKTAENVIDVDSQGGSSSSAAQEMETMWFGGEFDLDESFVTNLLNGDVPPVGPPPQQTPPSISADDSPGGFESFPTGEMVGLGQFETLPPFALIEELHNIFFQKQHSFIPIIHQGRYIRAFHSAPHMRPPMCLQYAIWAMAANGHEEYGSYSDIFYQRTRRYLQDDELKGFGEHSLTVAHAQAWALTATLEARCMFFTRAGLSSARCVKLIHMMGLHRLDDVPDEQKLVAPLLPPSQSWVELEERRRCFWGGFCIDSHASISTGWPTLINIDEVTTLLPSSEEAFNVGREEKSPTLQEALKGADYSTFAGASVICHIFNKIMKHIHRPTPNDRADDVNNGTFWKRHRELDNDLSSIFMFLPERFRLPKNLRDPVAVHTNLNLHAAVICLHNAACDKVDTFKLPAHLKKMSQDRSLTAAQEITNITKLTSHIMTSYKSPLVSLSLYCAASTYIYQEKDTRGSCDMGNLEFLVNCMLAISREHVITRAFLQQALLDIEINGITTSLKIPPRDKMPNNTSFNSIPLLARSSVSRRPGVPPPPPCSLRGPPLQHNGRNRWPFPSWSTTSSSSADREEGTSPDSAQATPTTTATTTAPPTKRRRRSPGPTAPPAPSLTTKAPTNTTTTTTTHGPSVWGAPTSTAASFATLAHRGSAARTGSSSSSSTALPRTAPPGCGVLPPMPAAPGGGNVAQHQPQEQEQQMPDLSMFPDIGGQWSLDDLGFDDGAGGEAWAFLVDEGGGGGGGGGTWGGEAGAG</sequence>
<keyword evidence="2" id="KW-0479">Metal-binding</keyword>
<proteinExistence type="predicted"/>
<feature type="compositionally biased region" description="Low complexity" evidence="6">
    <location>
        <begin position="706"/>
        <end position="719"/>
    </location>
</feature>
<evidence type="ECO:0000256" key="1">
    <source>
        <dbReference type="ARBA" id="ARBA00004123"/>
    </source>
</evidence>
<dbReference type="SUPFAM" id="SSF57701">
    <property type="entry name" value="Zn2/Cys6 DNA-binding domain"/>
    <property type="match status" value="1"/>
</dbReference>
<dbReference type="InterPro" id="IPR007219">
    <property type="entry name" value="XnlR_reg_dom"/>
</dbReference>
<dbReference type="PROSITE" id="PS00463">
    <property type="entry name" value="ZN2_CY6_FUNGAL_1"/>
    <property type="match status" value="1"/>
</dbReference>
<keyword evidence="3" id="KW-0805">Transcription regulation</keyword>
<reference evidence="8" key="1">
    <citation type="submission" date="2023-06" db="EMBL/GenBank/DDBJ databases">
        <title>Genome-scale phylogeny and comparative genomics of the fungal order Sordariales.</title>
        <authorList>
            <consortium name="Lawrence Berkeley National Laboratory"/>
            <person name="Hensen N."/>
            <person name="Bonometti L."/>
            <person name="Westerberg I."/>
            <person name="Brannstrom I.O."/>
            <person name="Guillou S."/>
            <person name="Cros-Aarteil S."/>
            <person name="Calhoun S."/>
            <person name="Haridas S."/>
            <person name="Kuo A."/>
            <person name="Mondo S."/>
            <person name="Pangilinan J."/>
            <person name="Riley R."/>
            <person name="Labutti K."/>
            <person name="Andreopoulos B."/>
            <person name="Lipzen A."/>
            <person name="Chen C."/>
            <person name="Yanf M."/>
            <person name="Daum C."/>
            <person name="Ng V."/>
            <person name="Clum A."/>
            <person name="Steindorff A."/>
            <person name="Ohm R."/>
            <person name="Martin F."/>
            <person name="Silar P."/>
            <person name="Natvig D."/>
            <person name="Lalanne C."/>
            <person name="Gautier V."/>
            <person name="Ament-Velasquez S.L."/>
            <person name="Kruys A."/>
            <person name="Hutchinson M.I."/>
            <person name="Powell A.J."/>
            <person name="Barry K."/>
            <person name="Miller A.N."/>
            <person name="Grigoriev I.V."/>
            <person name="Debuchy R."/>
            <person name="Gladieux P."/>
            <person name="Thoren M.H."/>
            <person name="Johannesson H."/>
        </authorList>
    </citation>
    <scope>NUCLEOTIDE SEQUENCE</scope>
    <source>
        <strain evidence="8">8032-3</strain>
    </source>
</reference>
<dbReference type="GO" id="GO:0000981">
    <property type="term" value="F:DNA-binding transcription factor activity, RNA polymerase II-specific"/>
    <property type="evidence" value="ECO:0007669"/>
    <property type="project" value="InterPro"/>
</dbReference>
<evidence type="ECO:0000313" key="8">
    <source>
        <dbReference type="EMBL" id="KAK1769161.1"/>
    </source>
</evidence>
<gene>
    <name evidence="8" type="ORF">QBC33DRAFT_605492</name>
</gene>
<dbReference type="GO" id="GO:0005634">
    <property type="term" value="C:nucleus"/>
    <property type="evidence" value="ECO:0007669"/>
    <property type="project" value="UniProtKB-SubCell"/>
</dbReference>
<evidence type="ECO:0000256" key="5">
    <source>
        <dbReference type="ARBA" id="ARBA00023242"/>
    </source>
</evidence>
<feature type="compositionally biased region" description="Low complexity" evidence="6">
    <location>
        <begin position="741"/>
        <end position="755"/>
    </location>
</feature>
<dbReference type="InterPro" id="IPR036864">
    <property type="entry name" value="Zn2-C6_fun-type_DNA-bd_sf"/>
</dbReference>
<dbReference type="InterPro" id="IPR050815">
    <property type="entry name" value="TF_fung"/>
</dbReference>
<feature type="region of interest" description="Disordered" evidence="6">
    <location>
        <begin position="823"/>
        <end position="845"/>
    </location>
</feature>